<organism evidence="1 2">
    <name type="scientific">Marinobacter salsuginis</name>
    <dbReference type="NCBI Taxonomy" id="418719"/>
    <lineage>
        <taxon>Bacteria</taxon>
        <taxon>Pseudomonadati</taxon>
        <taxon>Pseudomonadota</taxon>
        <taxon>Gammaproteobacteria</taxon>
        <taxon>Pseudomonadales</taxon>
        <taxon>Marinobacteraceae</taxon>
        <taxon>Marinobacter</taxon>
    </lineage>
</organism>
<evidence type="ECO:0000313" key="2">
    <source>
        <dbReference type="Proteomes" id="UP000387223"/>
    </source>
</evidence>
<dbReference type="AlphaFoldDB" id="A0A5M3Q234"/>
<protein>
    <submittedName>
        <fullName evidence="1">Uncharacterized protein</fullName>
    </submittedName>
</protein>
<comment type="caution">
    <text evidence="1">The sequence shown here is derived from an EMBL/GenBank/DDBJ whole genome shotgun (WGS) entry which is preliminary data.</text>
</comment>
<reference evidence="1 2" key="1">
    <citation type="journal article" date="2019" name="J. Gen. Appl. Microbiol.">
        <title>Aerobic degradation of cis-dichloroethene by the marine bacterium Marinobacter salsuginis strain 5N-3.</title>
        <authorList>
            <person name="Inoue Y."/>
            <person name="Fukunaga Y."/>
            <person name="Katsumata H."/>
            <person name="Ohji S."/>
            <person name="Hosoyama A."/>
            <person name="Mori K."/>
            <person name="Ando K."/>
        </authorList>
    </citation>
    <scope>NUCLEOTIDE SEQUENCE [LARGE SCALE GENOMIC DNA]</scope>
    <source>
        <strain evidence="1 2">NBRC 109114</strain>
    </source>
</reference>
<name>A0A5M3Q234_9GAMM</name>
<proteinExistence type="predicted"/>
<accession>A0A5M3Q234</accession>
<dbReference type="RefSeq" id="WP_136631111.1">
    <property type="nucleotide sequence ID" value="NZ_BGZI01000020.1"/>
</dbReference>
<dbReference type="EMBL" id="BGZI01000020">
    <property type="protein sequence ID" value="GBO89182.1"/>
    <property type="molecule type" value="Genomic_DNA"/>
</dbReference>
<sequence>MSIKNLPDLDQRVIKSLKEHLSTGYEKSNEAVQAVIDAIQLGKIRLTRQADIHGGFEELAGDCFNPAANPSVPPEQLKREAENFRRKIRRTGVWAMISEYWTGREWKRFDNITDNIIGGFVGHDFFGSGYELQVMEAALDAYNQQDLDADGFVIDPYRKAA</sequence>
<gene>
    <name evidence="1" type="ORF">MSSD14B_28500</name>
</gene>
<dbReference type="Proteomes" id="UP000387223">
    <property type="component" value="Unassembled WGS sequence"/>
</dbReference>
<evidence type="ECO:0000313" key="1">
    <source>
        <dbReference type="EMBL" id="GBO89182.1"/>
    </source>
</evidence>